<dbReference type="EMBL" id="KN587401">
    <property type="protein sequence ID" value="KHJ81628.1"/>
    <property type="molecule type" value="Genomic_DNA"/>
</dbReference>
<keyword evidence="1" id="KW-0732">Signal</keyword>
<evidence type="ECO:0000313" key="2">
    <source>
        <dbReference type="EMBL" id="KHJ81628.1"/>
    </source>
</evidence>
<name>A0A0B1S8Q1_OESDE</name>
<protein>
    <recommendedName>
        <fullName evidence="4">Transthyretin-like family protein</fullName>
    </recommendedName>
</protein>
<proteinExistence type="predicted"/>
<dbReference type="Proteomes" id="UP000053660">
    <property type="component" value="Unassembled WGS sequence"/>
</dbReference>
<evidence type="ECO:0008006" key="4">
    <source>
        <dbReference type="Google" id="ProtNLM"/>
    </source>
</evidence>
<dbReference type="OrthoDB" id="5836370at2759"/>
<sequence>MSSLLLCLALVALTFAAPPIVPVENEVDNKDYPCVDGVNNVAEIGDIESPTAKVFSEKIIAYLYDDKDQPSCYKGRAKLSMPGILKLKKG</sequence>
<accession>A0A0B1S8Q1</accession>
<reference evidence="2 3" key="1">
    <citation type="submission" date="2014-03" db="EMBL/GenBank/DDBJ databases">
        <title>Draft genome of the hookworm Oesophagostomum dentatum.</title>
        <authorList>
            <person name="Mitreva M."/>
        </authorList>
    </citation>
    <scope>NUCLEOTIDE SEQUENCE [LARGE SCALE GENOMIC DNA]</scope>
    <source>
        <strain evidence="2 3">OD-Hann</strain>
    </source>
</reference>
<keyword evidence="3" id="KW-1185">Reference proteome</keyword>
<dbReference type="AlphaFoldDB" id="A0A0B1S8Q1"/>
<feature type="chain" id="PRO_5002061425" description="Transthyretin-like family protein" evidence="1">
    <location>
        <begin position="17"/>
        <end position="90"/>
    </location>
</feature>
<feature type="signal peptide" evidence="1">
    <location>
        <begin position="1"/>
        <end position="16"/>
    </location>
</feature>
<organism evidence="2 3">
    <name type="scientific">Oesophagostomum dentatum</name>
    <name type="common">Nodular worm</name>
    <dbReference type="NCBI Taxonomy" id="61180"/>
    <lineage>
        <taxon>Eukaryota</taxon>
        <taxon>Metazoa</taxon>
        <taxon>Ecdysozoa</taxon>
        <taxon>Nematoda</taxon>
        <taxon>Chromadorea</taxon>
        <taxon>Rhabditida</taxon>
        <taxon>Rhabditina</taxon>
        <taxon>Rhabditomorpha</taxon>
        <taxon>Strongyloidea</taxon>
        <taxon>Strongylidae</taxon>
        <taxon>Oesophagostomum</taxon>
    </lineage>
</organism>
<gene>
    <name evidence="2" type="ORF">OESDEN_18684</name>
</gene>
<evidence type="ECO:0000256" key="1">
    <source>
        <dbReference type="SAM" id="SignalP"/>
    </source>
</evidence>
<evidence type="ECO:0000313" key="3">
    <source>
        <dbReference type="Proteomes" id="UP000053660"/>
    </source>
</evidence>